<feature type="coiled-coil region" evidence="3">
    <location>
        <begin position="349"/>
        <end position="414"/>
    </location>
</feature>
<feature type="region of interest" description="Disordered" evidence="4">
    <location>
        <begin position="864"/>
        <end position="886"/>
    </location>
</feature>
<dbReference type="OrthoDB" id="10059415at2759"/>
<feature type="region of interest" description="Disordered" evidence="4">
    <location>
        <begin position="297"/>
        <end position="343"/>
    </location>
</feature>
<gene>
    <name evidence="6" type="ORF">Cfor_08264</name>
</gene>
<feature type="compositionally biased region" description="Polar residues" evidence="4">
    <location>
        <begin position="802"/>
        <end position="814"/>
    </location>
</feature>
<accession>A0A6L2Q1M3</accession>
<sequence>MVGIRPRVLDAGILKCVSTRSGCNTGSWGIVIFVFHRESHINLTFRLGLSDEMSLSPASAGKLIHTPEMQLSEIRLFWYLDPSVLTTVSVIGLIATLVDYLVPTLTASICHPENWTGIKERKLEDICRELANAETQAACKWAVFYDMRHSRPKVYYLTVVSSLLFLAWLGNMVNNLLLTYLTDLQLAAELGKTLLERNKELENSLKQHQNVIEDQTQEIEYLTKQTTALREVNDSRLRIYEQLEVSIQELERANQRLALDNSADKKHIKSLCLSIESLESRCEELQKALDEMTLQQNSQLRRQQRLKGSQSSSSDNRNSNDPSIKFDTGTDQTGDEGVDMKDNAEDEEVIRLLEQLQELRSQRAKEQRKISELEEQLASLLQENLALEEQMAMLQQKEEDMKSLQEEISTLEEVRQGHLCGRCMRHVNSVGHDELSMMLDHEEEEDASIVNSVVSETHRSMIMLQIQDPSAEAQRAHDNPYRVLVEKYEALLEMQRHPATARQHHVAPTSNCLSLQEELQLSGDFSSFNGKADADEESDNEGTEPIIPGKSCMNENKTQKKAEKIFSATPTDFSEAETLSSGFSDETSNKATQTEGHLPPGSFLCSIADGDDCRFSIYDDASPIESRFRKTPEYRQLFREIFAVLKRAAEAKDEGEQLPLLEDLTPVAPKVPPVTPAKEELPDDFYNSNSDNNEHLSNPELPNKSTNSEDVTCSVINNETVSHKVKMDCAVSHGTAGCNSQESDDSATKETNLPRPKAAPKQDILEYLSVGVGVRKKSHGRKNSPMKTLKPTVAERVEQIESIPSESNCTGTTYSNRVSNSSRRRRELKNSDKGKGGFNQSPLRGQSLMPFEAWKKGEIQNSSFSQDKPSYFQQSPYQRPGHQQQSTWDFQPFISSASQEVAKLKRLEKSYAEVLRLGPQKCNTRPVSTNSYRK</sequence>
<keyword evidence="5" id="KW-0812">Transmembrane</keyword>
<evidence type="ECO:0000313" key="6">
    <source>
        <dbReference type="EMBL" id="GFG38679.1"/>
    </source>
</evidence>
<name>A0A6L2Q1M3_COPFO</name>
<protein>
    <submittedName>
        <fullName evidence="6">Uncharacterized protein</fullName>
    </submittedName>
</protein>
<feature type="region of interest" description="Disordered" evidence="4">
    <location>
        <begin position="734"/>
        <end position="761"/>
    </location>
</feature>
<feature type="region of interest" description="Disordered" evidence="4">
    <location>
        <begin position="576"/>
        <end position="600"/>
    </location>
</feature>
<comment type="caution">
    <text evidence="6">The sequence shown here is derived from an EMBL/GenBank/DDBJ whole genome shotgun (WGS) entry which is preliminary data.</text>
</comment>
<evidence type="ECO:0000256" key="5">
    <source>
        <dbReference type="SAM" id="Phobius"/>
    </source>
</evidence>
<evidence type="ECO:0000256" key="4">
    <source>
        <dbReference type="SAM" id="MobiDB-lite"/>
    </source>
</evidence>
<dbReference type="PANTHER" id="PTHR19232:SF7">
    <property type="entry name" value="CENTROCORTIN, ISOFORM A"/>
    <property type="match status" value="1"/>
</dbReference>
<dbReference type="EMBL" id="BLKM01000800">
    <property type="protein sequence ID" value="GFG38679.1"/>
    <property type="molecule type" value="Genomic_DNA"/>
</dbReference>
<dbReference type="AlphaFoldDB" id="A0A6L2Q1M3"/>
<feature type="region of interest" description="Disordered" evidence="4">
    <location>
        <begin position="801"/>
        <end position="846"/>
    </location>
</feature>
<organism evidence="6 7">
    <name type="scientific">Coptotermes formosanus</name>
    <name type="common">Formosan subterranean termite</name>
    <dbReference type="NCBI Taxonomy" id="36987"/>
    <lineage>
        <taxon>Eukaryota</taxon>
        <taxon>Metazoa</taxon>
        <taxon>Ecdysozoa</taxon>
        <taxon>Arthropoda</taxon>
        <taxon>Hexapoda</taxon>
        <taxon>Insecta</taxon>
        <taxon>Pterygota</taxon>
        <taxon>Neoptera</taxon>
        <taxon>Polyneoptera</taxon>
        <taxon>Dictyoptera</taxon>
        <taxon>Blattodea</taxon>
        <taxon>Blattoidea</taxon>
        <taxon>Termitoidae</taxon>
        <taxon>Rhinotermitidae</taxon>
        <taxon>Coptotermes</taxon>
    </lineage>
</organism>
<dbReference type="InterPro" id="IPR026079">
    <property type="entry name" value="CDR2"/>
</dbReference>
<feature type="transmembrane region" description="Helical" evidence="5">
    <location>
        <begin position="154"/>
        <end position="173"/>
    </location>
</feature>
<keyword evidence="5" id="KW-0472">Membrane</keyword>
<evidence type="ECO:0000256" key="2">
    <source>
        <dbReference type="ARBA" id="ARBA00023054"/>
    </source>
</evidence>
<feature type="region of interest" description="Disordered" evidence="4">
    <location>
        <begin position="668"/>
        <end position="709"/>
    </location>
</feature>
<feature type="compositionally biased region" description="Polar residues" evidence="4">
    <location>
        <begin position="576"/>
        <end position="595"/>
    </location>
</feature>
<reference evidence="7" key="1">
    <citation type="submission" date="2020-01" db="EMBL/GenBank/DDBJ databases">
        <title>Draft genome sequence of the Termite Coptotermes fromosanus.</title>
        <authorList>
            <person name="Itakura S."/>
            <person name="Yosikawa Y."/>
            <person name="Umezawa K."/>
        </authorList>
    </citation>
    <scope>NUCLEOTIDE SEQUENCE [LARGE SCALE GENOMIC DNA]</scope>
</reference>
<proteinExistence type="inferred from homology"/>
<keyword evidence="7" id="KW-1185">Reference proteome</keyword>
<feature type="compositionally biased region" description="Low complexity" evidence="4">
    <location>
        <begin position="309"/>
        <end position="323"/>
    </location>
</feature>
<dbReference type="InParanoid" id="A0A6L2Q1M3"/>
<dbReference type="PANTHER" id="PTHR19232">
    <property type="entry name" value="CENTROCORTIN FAMILY MEMBER"/>
    <property type="match status" value="1"/>
</dbReference>
<dbReference type="FunCoup" id="A0A6L2Q1M3">
    <property type="interactions" value="16"/>
</dbReference>
<keyword evidence="5" id="KW-1133">Transmembrane helix</keyword>
<evidence type="ECO:0000313" key="7">
    <source>
        <dbReference type="Proteomes" id="UP000502823"/>
    </source>
</evidence>
<comment type="similarity">
    <text evidence="1">Belongs to the CDR2 family.</text>
</comment>
<dbReference type="Proteomes" id="UP000502823">
    <property type="component" value="Unassembled WGS sequence"/>
</dbReference>
<keyword evidence="2 3" id="KW-0175">Coiled coil</keyword>
<evidence type="ECO:0000256" key="3">
    <source>
        <dbReference type="SAM" id="Coils"/>
    </source>
</evidence>
<evidence type="ECO:0000256" key="1">
    <source>
        <dbReference type="ARBA" id="ARBA00009019"/>
    </source>
</evidence>
<feature type="region of interest" description="Disordered" evidence="4">
    <location>
        <begin position="525"/>
        <end position="554"/>
    </location>
</feature>